<dbReference type="InterPro" id="IPR025724">
    <property type="entry name" value="GAG-pre-integrase_dom"/>
</dbReference>
<dbReference type="PANTHER" id="PTHR35317">
    <property type="entry name" value="OS04G0629600 PROTEIN"/>
    <property type="match status" value="1"/>
</dbReference>
<evidence type="ECO:0000259" key="1">
    <source>
        <dbReference type="Pfam" id="PF13976"/>
    </source>
</evidence>
<sequence length="336" mass="38449">MATENRNLIAGIKQFDGKGFYAWKIRIRAALEEIGVLKVISDDFEAMSDKTFNQANKKAKNVIIQNLHDRILHSVHDKEKAKDIMDCLEKTYARSGLSEQIELKGKLNNMKFKNGALAEYFEEFDRVVTDLANAGGNLTDQEIVAILLSGMPRSYNSVTASLDIFSSETEFDIHYLRCNLLSVPKMINSGLEIIFKDSKVFVLNKKKQVFLEGQKKGMMLKITFQVRDFNKNSALKAYVFVLNKKKQVFLEGQKKGMMLKITFQVRDFNKNSALKAYSICNDHMLWHRRLGHASAGKLKIMLEKNLISIDKNLSKNEIFCEPCVKGRQTKDYCAKY</sequence>
<feature type="domain" description="GAG-pre-integrase" evidence="1">
    <location>
        <begin position="274"/>
        <end position="328"/>
    </location>
</feature>
<protein>
    <submittedName>
        <fullName evidence="2">GAG-pre-integrase domain</fullName>
    </submittedName>
</protein>
<organism evidence="2 3">
    <name type="scientific">Popillia japonica</name>
    <name type="common">Japanese beetle</name>
    <dbReference type="NCBI Taxonomy" id="7064"/>
    <lineage>
        <taxon>Eukaryota</taxon>
        <taxon>Metazoa</taxon>
        <taxon>Ecdysozoa</taxon>
        <taxon>Arthropoda</taxon>
        <taxon>Hexapoda</taxon>
        <taxon>Insecta</taxon>
        <taxon>Pterygota</taxon>
        <taxon>Neoptera</taxon>
        <taxon>Endopterygota</taxon>
        <taxon>Coleoptera</taxon>
        <taxon>Polyphaga</taxon>
        <taxon>Scarabaeiformia</taxon>
        <taxon>Scarabaeidae</taxon>
        <taxon>Rutelinae</taxon>
        <taxon>Popillia</taxon>
    </lineage>
</organism>
<accession>A0AAW1LSR9</accession>
<dbReference type="Pfam" id="PF14223">
    <property type="entry name" value="Retrotran_gag_2"/>
    <property type="match status" value="1"/>
</dbReference>
<reference evidence="2 3" key="1">
    <citation type="journal article" date="2024" name="BMC Genomics">
        <title>De novo assembly and annotation of Popillia japonica's genome with initial clues to its potential as an invasive pest.</title>
        <authorList>
            <person name="Cucini C."/>
            <person name="Boschi S."/>
            <person name="Funari R."/>
            <person name="Cardaioli E."/>
            <person name="Iannotti N."/>
            <person name="Marturano G."/>
            <person name="Paoli F."/>
            <person name="Bruttini M."/>
            <person name="Carapelli A."/>
            <person name="Frati F."/>
            <person name="Nardi F."/>
        </authorList>
    </citation>
    <scope>NUCLEOTIDE SEQUENCE [LARGE SCALE GENOMIC DNA]</scope>
    <source>
        <strain evidence="2">DMR45628</strain>
    </source>
</reference>
<gene>
    <name evidence="2" type="ORF">QE152_g11183</name>
</gene>
<evidence type="ECO:0000313" key="2">
    <source>
        <dbReference type="EMBL" id="KAK9736904.1"/>
    </source>
</evidence>
<dbReference type="AlphaFoldDB" id="A0AAW1LSR9"/>
<keyword evidence="3" id="KW-1185">Reference proteome</keyword>
<proteinExistence type="predicted"/>
<dbReference type="Proteomes" id="UP001458880">
    <property type="component" value="Unassembled WGS sequence"/>
</dbReference>
<name>A0AAW1LSR9_POPJA</name>
<dbReference type="PANTHER" id="PTHR35317:SF40">
    <property type="entry name" value="CCHC-TYPE DOMAIN-CONTAINING PROTEIN"/>
    <property type="match status" value="1"/>
</dbReference>
<dbReference type="EMBL" id="JASPKY010000107">
    <property type="protein sequence ID" value="KAK9736904.1"/>
    <property type="molecule type" value="Genomic_DNA"/>
</dbReference>
<evidence type="ECO:0000313" key="3">
    <source>
        <dbReference type="Proteomes" id="UP001458880"/>
    </source>
</evidence>
<comment type="caution">
    <text evidence="2">The sequence shown here is derived from an EMBL/GenBank/DDBJ whole genome shotgun (WGS) entry which is preliminary data.</text>
</comment>
<dbReference type="Pfam" id="PF13976">
    <property type="entry name" value="gag_pre-integrs"/>
    <property type="match status" value="1"/>
</dbReference>